<keyword evidence="2 3" id="KW-0378">Hydrolase</keyword>
<evidence type="ECO:0000256" key="3">
    <source>
        <dbReference type="PIRNR" id="PIRNR021362"/>
    </source>
</evidence>
<dbReference type="InterPro" id="IPR009206">
    <property type="entry name" value="Nucleotidase_putative"/>
</dbReference>
<evidence type="ECO:0000256" key="2">
    <source>
        <dbReference type="ARBA" id="ARBA00022801"/>
    </source>
</evidence>
<dbReference type="PANTHER" id="PTHR35134:SF2">
    <property type="entry name" value="NUCLEOTIDASE YQFW-RELATED"/>
    <property type="match status" value="1"/>
</dbReference>
<dbReference type="PANTHER" id="PTHR35134">
    <property type="entry name" value="NUCLEOTIDASE YQFW-RELATED"/>
    <property type="match status" value="1"/>
</dbReference>
<dbReference type="InterPro" id="IPR023214">
    <property type="entry name" value="HAD_sf"/>
</dbReference>
<gene>
    <name evidence="4" type="ORF">B4U37_15130</name>
    <name evidence="5" type="ORF">FZC75_00175</name>
</gene>
<evidence type="ECO:0000313" key="7">
    <source>
        <dbReference type="Proteomes" id="UP000324517"/>
    </source>
</evidence>
<dbReference type="InterPro" id="IPR036412">
    <property type="entry name" value="HAD-like_sf"/>
</dbReference>
<dbReference type="Gene3D" id="3.40.50.1000">
    <property type="entry name" value="HAD superfamily/HAD-like"/>
    <property type="match status" value="1"/>
</dbReference>
<keyword evidence="6" id="KW-1185">Reference proteome</keyword>
<evidence type="ECO:0000313" key="4">
    <source>
        <dbReference type="EMBL" id="ART78654.1"/>
    </source>
</evidence>
<evidence type="ECO:0000313" key="5">
    <source>
        <dbReference type="EMBL" id="TYS74787.1"/>
    </source>
</evidence>
<dbReference type="InterPro" id="IPR052419">
    <property type="entry name" value="5_3-deoxyribonucleotidase-like"/>
</dbReference>
<dbReference type="EMBL" id="VTET01000001">
    <property type="protein sequence ID" value="TYS74787.1"/>
    <property type="molecule type" value="Genomic_DNA"/>
</dbReference>
<comment type="similarity">
    <text evidence="1 3">Belongs to the 5'(3')-deoxyribonucleotidase family.</text>
</comment>
<protein>
    <recommendedName>
        <fullName evidence="3">Nucleotidase</fullName>
        <ecNumber evidence="3">3.1.3.-</ecNumber>
    </recommendedName>
</protein>
<sequence length="194" mass="22707">MMRKRFGIDIDGTLTCPSTFVPFINNTLKKNITLEDMKQYDLTPLMGLDEAGFWKWMDEMEPIIYKDAPLATGAKSIVQRWKNDFDLYFISARRNHLFEVTENWFSKQEIDYDHLELIGTHNKIAAVKKHKIELFFEDKHDNACDISEECNIPVILFDTPYNREPVPANVHRVSNWKEADLKVQSLLHTISVSR</sequence>
<evidence type="ECO:0000313" key="6">
    <source>
        <dbReference type="Proteomes" id="UP000195573"/>
    </source>
</evidence>
<reference evidence="4 6" key="1">
    <citation type="submission" date="2017-04" db="EMBL/GenBank/DDBJ databases">
        <title>Complete Genome Sequence of the Bacillus horikoshii 20a strain from Cuatro Cienegas, Coahuila, Mexico.</title>
        <authorList>
            <person name="Zarza E."/>
            <person name="Alcaraz L.D."/>
            <person name="Aguilar-Salinas B."/>
            <person name="Islas A."/>
            <person name="Olmedo-Alvarez G."/>
        </authorList>
    </citation>
    <scope>NUCLEOTIDE SEQUENCE [LARGE SCALE GENOMIC DNA]</scope>
    <source>
        <strain evidence="4 6">20a</strain>
    </source>
</reference>
<dbReference type="GO" id="GO:0016787">
    <property type="term" value="F:hydrolase activity"/>
    <property type="evidence" value="ECO:0007669"/>
    <property type="project" value="UniProtKB-KW"/>
</dbReference>
<dbReference type="Proteomes" id="UP000195573">
    <property type="component" value="Chromosome"/>
</dbReference>
<dbReference type="KEGG" id="bhk:B4U37_15130"/>
<organism evidence="5 7">
    <name type="scientific">Sutcliffiella horikoshii</name>
    <dbReference type="NCBI Taxonomy" id="79883"/>
    <lineage>
        <taxon>Bacteria</taxon>
        <taxon>Bacillati</taxon>
        <taxon>Bacillota</taxon>
        <taxon>Bacilli</taxon>
        <taxon>Bacillales</taxon>
        <taxon>Bacillaceae</taxon>
        <taxon>Sutcliffiella</taxon>
    </lineage>
</organism>
<dbReference type="OrthoDB" id="2471595at2"/>
<dbReference type="EC" id="3.1.3.-" evidence="3"/>
<evidence type="ECO:0000256" key="1">
    <source>
        <dbReference type="ARBA" id="ARBA00009589"/>
    </source>
</evidence>
<proteinExistence type="inferred from homology"/>
<dbReference type="EMBL" id="CP020880">
    <property type="protein sequence ID" value="ART78654.1"/>
    <property type="molecule type" value="Genomic_DNA"/>
</dbReference>
<accession>A0A1Y0CUF2</accession>
<dbReference type="SUPFAM" id="SSF56784">
    <property type="entry name" value="HAD-like"/>
    <property type="match status" value="1"/>
</dbReference>
<dbReference type="PIRSF" id="PIRSF021362">
    <property type="entry name" value="UCP021362_HAD"/>
    <property type="match status" value="1"/>
</dbReference>
<name>A0A1Y0CUF2_9BACI</name>
<reference evidence="5 7" key="2">
    <citation type="submission" date="2019-08" db="EMBL/GenBank/DDBJ databases">
        <title>Bacillus genomes from the desert of Cuatro Cienegas, Coahuila.</title>
        <authorList>
            <person name="Olmedo-Alvarez G."/>
        </authorList>
    </citation>
    <scope>NUCLEOTIDE SEQUENCE [LARGE SCALE GENOMIC DNA]</scope>
    <source>
        <strain evidence="5 7">CH98b_3T</strain>
    </source>
</reference>
<dbReference type="Proteomes" id="UP000324517">
    <property type="component" value="Unassembled WGS sequence"/>
</dbReference>
<dbReference type="AlphaFoldDB" id="A0A1Y0CUF2"/>